<keyword evidence="2" id="KW-0732">Signal</keyword>
<feature type="non-terminal residue" evidence="3">
    <location>
        <position position="862"/>
    </location>
</feature>
<feature type="compositionally biased region" description="Polar residues" evidence="1">
    <location>
        <begin position="853"/>
        <end position="862"/>
    </location>
</feature>
<proteinExistence type="predicted"/>
<evidence type="ECO:0000256" key="2">
    <source>
        <dbReference type="SAM" id="SignalP"/>
    </source>
</evidence>
<feature type="compositionally biased region" description="Basic and acidic residues" evidence="1">
    <location>
        <begin position="660"/>
        <end position="671"/>
    </location>
</feature>
<feature type="compositionally biased region" description="Basic and acidic residues" evidence="1">
    <location>
        <begin position="831"/>
        <end position="852"/>
    </location>
</feature>
<evidence type="ECO:0000313" key="4">
    <source>
        <dbReference type="Proteomes" id="UP000245609"/>
    </source>
</evidence>
<accession>A0A2T9ZDH3</accession>
<sequence length="862" mass="96196">MKLLSAFFVAVFAFCQISSTKDPDSLKDKIDNVYKRENSFKQGNPSTPQVAQNGPVQVQKCLFENNAYIIYGFSQSVMYFCECPSGYSCCEEQNQVYCAENGNKAKKFKVDFNHLSTDKGGFPTVLLPTPPNIGGPKNSGSNLNVGPSKKESQDSRGAPYNPPNLAGSTISPNPTIQVSSDTLRNSGWDRNKADDSNNSNNSGFTIPKEFLYTFLSKILGNGDTKKMNNKDYNSGGLAWETEIINIFRTIIPGICKNYFNVDKGLCDIERQLQCKQSALALFTGEIERNIMYLIDMKMTIIDSYRKLNDAFIKNRKYLGTIISDIIINYEQTSGYIKDIQNKIDSIDTRFGKTIKNETKIRSSFKEILEGSKCFATQNHQIGNRPGETQNKVEEVLKRGMGVKYSKYGDEISGDNIDNKVPGYPDHIAPAIIQNFPPKEWCRKVSTFKEEITTMYIEINSDANNINNIKSSLGELNGMLANGSILISSLVEIVKGKPGLYSLKDLFGEMNGSGKKDKLYPGIKHVDNTQLGSGFLENPGLTDFDQLQFTKLPVSIPNNLFSLGGSLFDGFSSQTDESQSTRSKRNAVNDDSSSINVSPPTTDRSDKSSDSENDEFGNPEKGRPIQKADLTDPRKASKTMDTLDSKKAGNRNQNRNNVNTGDKRVSKNRNDVSGESTDSGEDKGNTRVSEKMVDGRLDIFWYTKKNSSLKSEGKKVSEKVDDEKNSEIERIKQLEQEAMAVALGLAPSSAMRGRSHVEKKEIVKVTQEFAKEDQPFESSKINKDDELYSATGVGFSDFKTSNQGNNNFEFVETGIKPGSKHYSSQKRLNSPKPDKYYKYSRDKRESRVSETRRSNISSNREPR</sequence>
<feature type="compositionally biased region" description="Polar residues" evidence="1">
    <location>
        <begin position="166"/>
        <end position="185"/>
    </location>
</feature>
<gene>
    <name evidence="3" type="ORF">BB560_002943</name>
</gene>
<evidence type="ECO:0000313" key="3">
    <source>
        <dbReference type="EMBL" id="PVV02600.1"/>
    </source>
</evidence>
<organism evidence="3 4">
    <name type="scientific">Smittium megazygosporum</name>
    <dbReference type="NCBI Taxonomy" id="133381"/>
    <lineage>
        <taxon>Eukaryota</taxon>
        <taxon>Fungi</taxon>
        <taxon>Fungi incertae sedis</taxon>
        <taxon>Zoopagomycota</taxon>
        <taxon>Kickxellomycotina</taxon>
        <taxon>Harpellomycetes</taxon>
        <taxon>Harpellales</taxon>
        <taxon>Legeriomycetaceae</taxon>
        <taxon>Smittium</taxon>
    </lineage>
</organism>
<feature type="region of interest" description="Disordered" evidence="1">
    <location>
        <begin position="123"/>
        <end position="200"/>
    </location>
</feature>
<comment type="caution">
    <text evidence="3">The sequence shown here is derived from an EMBL/GenBank/DDBJ whole genome shotgun (WGS) entry which is preliminary data.</text>
</comment>
<feature type="compositionally biased region" description="Low complexity" evidence="1">
    <location>
        <begin position="649"/>
        <end position="658"/>
    </location>
</feature>
<reference evidence="3 4" key="1">
    <citation type="journal article" date="2018" name="MBio">
        <title>Comparative Genomics Reveals the Core Gene Toolbox for the Fungus-Insect Symbiosis.</title>
        <authorList>
            <person name="Wang Y."/>
            <person name="Stata M."/>
            <person name="Wang W."/>
            <person name="Stajich J.E."/>
            <person name="White M.M."/>
            <person name="Moncalvo J.M."/>
        </authorList>
    </citation>
    <scope>NUCLEOTIDE SEQUENCE [LARGE SCALE GENOMIC DNA]</scope>
    <source>
        <strain evidence="3 4">SC-DP-2</strain>
    </source>
</reference>
<feature type="chain" id="PRO_5015688620" evidence="2">
    <location>
        <begin position="21"/>
        <end position="862"/>
    </location>
</feature>
<keyword evidence="4" id="KW-1185">Reference proteome</keyword>
<dbReference type="Proteomes" id="UP000245609">
    <property type="component" value="Unassembled WGS sequence"/>
</dbReference>
<protein>
    <submittedName>
        <fullName evidence="3">Uncharacterized protein</fullName>
    </submittedName>
</protein>
<dbReference type="AlphaFoldDB" id="A0A2T9ZDH3"/>
<dbReference type="EMBL" id="MBFS01000392">
    <property type="protein sequence ID" value="PVV02600.1"/>
    <property type="molecule type" value="Genomic_DNA"/>
</dbReference>
<feature type="region of interest" description="Disordered" evidence="1">
    <location>
        <begin position="571"/>
        <end position="689"/>
    </location>
</feature>
<feature type="compositionally biased region" description="Polar residues" evidence="1">
    <location>
        <begin position="588"/>
        <end position="601"/>
    </location>
</feature>
<feature type="compositionally biased region" description="Basic and acidic residues" evidence="1">
    <location>
        <begin position="679"/>
        <end position="689"/>
    </location>
</feature>
<feature type="region of interest" description="Disordered" evidence="1">
    <location>
        <begin position="808"/>
        <end position="862"/>
    </location>
</feature>
<evidence type="ECO:0000256" key="1">
    <source>
        <dbReference type="SAM" id="MobiDB-lite"/>
    </source>
</evidence>
<feature type="signal peptide" evidence="2">
    <location>
        <begin position="1"/>
        <end position="20"/>
    </location>
</feature>
<name>A0A2T9ZDH3_9FUNG</name>